<dbReference type="Pfam" id="PF13181">
    <property type="entry name" value="TPR_8"/>
    <property type="match status" value="1"/>
</dbReference>
<dbReference type="Proteomes" id="UP000054107">
    <property type="component" value="Unassembled WGS sequence"/>
</dbReference>
<organism evidence="4 5">
    <name type="scientific">Parasitella parasitica</name>
    <dbReference type="NCBI Taxonomy" id="35722"/>
    <lineage>
        <taxon>Eukaryota</taxon>
        <taxon>Fungi</taxon>
        <taxon>Fungi incertae sedis</taxon>
        <taxon>Mucoromycota</taxon>
        <taxon>Mucoromycotina</taxon>
        <taxon>Mucoromycetes</taxon>
        <taxon>Mucorales</taxon>
        <taxon>Mucorineae</taxon>
        <taxon>Mucoraceae</taxon>
        <taxon>Parasitella</taxon>
    </lineage>
</organism>
<dbReference type="Pfam" id="PF13424">
    <property type="entry name" value="TPR_12"/>
    <property type="match status" value="1"/>
</dbReference>
<dbReference type="InterPro" id="IPR011990">
    <property type="entry name" value="TPR-like_helical_dom_sf"/>
</dbReference>
<dbReference type="STRING" id="35722.A0A0B7N7N2"/>
<dbReference type="SUPFAM" id="SSF48452">
    <property type="entry name" value="TPR-like"/>
    <property type="match status" value="5"/>
</dbReference>
<evidence type="ECO:0000256" key="2">
    <source>
        <dbReference type="ARBA" id="ARBA00022803"/>
    </source>
</evidence>
<dbReference type="EMBL" id="LN726131">
    <property type="protein sequence ID" value="CEP11408.1"/>
    <property type="molecule type" value="Genomic_DNA"/>
</dbReference>
<accession>A0A0B7N7N2</accession>
<protein>
    <recommendedName>
        <fullName evidence="6">Superkiller protein 3</fullName>
    </recommendedName>
</protein>
<feature type="repeat" description="TPR" evidence="3">
    <location>
        <begin position="487"/>
        <end position="520"/>
    </location>
</feature>
<evidence type="ECO:0000256" key="1">
    <source>
        <dbReference type="ARBA" id="ARBA00022737"/>
    </source>
</evidence>
<dbReference type="PANTHER" id="PTHR15704">
    <property type="entry name" value="SUPERKILLER 3 PROTEIN-RELATED"/>
    <property type="match status" value="1"/>
</dbReference>
<dbReference type="GO" id="GO:0006401">
    <property type="term" value="P:RNA catabolic process"/>
    <property type="evidence" value="ECO:0007669"/>
    <property type="project" value="InterPro"/>
</dbReference>
<evidence type="ECO:0008006" key="6">
    <source>
        <dbReference type="Google" id="ProtNLM"/>
    </source>
</evidence>
<name>A0A0B7N7N2_9FUNG</name>
<dbReference type="GO" id="GO:0055087">
    <property type="term" value="C:Ski complex"/>
    <property type="evidence" value="ECO:0007669"/>
    <property type="project" value="InterPro"/>
</dbReference>
<dbReference type="SMART" id="SM00028">
    <property type="entry name" value="TPR"/>
    <property type="match status" value="12"/>
</dbReference>
<dbReference type="InterPro" id="IPR019734">
    <property type="entry name" value="TPR_rpt"/>
</dbReference>
<dbReference type="OrthoDB" id="421075at2759"/>
<dbReference type="PANTHER" id="PTHR15704:SF7">
    <property type="entry name" value="SUPERKILLER COMPLEX PROTEIN 3"/>
    <property type="match status" value="1"/>
</dbReference>
<dbReference type="Gene3D" id="1.25.40.10">
    <property type="entry name" value="Tetratricopeptide repeat domain"/>
    <property type="match status" value="5"/>
</dbReference>
<feature type="repeat" description="TPR" evidence="3">
    <location>
        <begin position="590"/>
        <end position="623"/>
    </location>
</feature>
<feature type="repeat" description="TPR" evidence="3">
    <location>
        <begin position="924"/>
        <end position="957"/>
    </location>
</feature>
<feature type="repeat" description="TPR" evidence="3">
    <location>
        <begin position="624"/>
        <end position="657"/>
    </location>
</feature>
<sequence>MNSKADLKTARESIGKKDFGEAVKACKRVLLWEGENYNAWVFLGVAYTGLENDSEAEEAYKRAIEINSDNMLGWQGLVSFYEKRNKLEPLAKTLELLIPRVTESGDGAKLADYYKKLLHVYKQQNDQDQYLEILKEFLPQSPHYDLIKDQPNLPSQIEIWKTIIAKSEKEQSQKIESEVASRRFRVSAGTPEQVLAGVEADVYSASKLGYMYENVLALVPEKDKDEQNVWKLKLLHFYSKRLLGSKDKAELYEKVLSLAKELIAQNDPLPLQILIESADVYSPDEYDWTLLEQLMTRFPAHGLSKLARGYQLNKEGNIDQAFDLFSEGLDACPDSLFGYQCISWAYYDSKEYETGLEYATRGKDLVKKIKLETGVSKSNILLSLEICMAHCYRLLDKKYHMDATALYKSILQHYPDQTEALEGMGLILIDEKRLDEAVKNFEKVRQLDAANHTSIAELGWIYCEKKEYQMAIDCINKALEIAGTDIADYYYRLGRVYWSMQDPDNAFKFLMQAVKLDPYFANGFTYLGHYYREIKKDGIRAKKCYQKAYILNPLDTDAALRLSDYMVAENQPDEAEAIFRQISESSPKVGWAWRRLGYVNMNIQSYNEAIVCFQKALRADTSDVKCWEGLAEAYSRAGRYVAALKAFGRATLLDPQSVHAHNEQSYVQQKVGLLDDAIAGFKHTLAIAAKQNKPDYIPALAGLAETYLEHAKEDFQAGFFGRASDGCNLVFETALRGLQADATIISFWKLVGDACGFYRHIPSYLNNCAYGNLQAVMQLLGGTKAHDMLKLEPDITSHWVTEFLALQDVDENFSLPQKTALDVILSCASNAYKQVIVLCKNHQAIAPAFWHDLAVIYYHLSLNNNSTQIEATLAIKCAKIALKLEPTQYMFWNTLGVIAMTVADIPSMAQYAFIKAMEFNNRSAIPWTNYGFLCLSTKDYELANQSFEMAHSLDPEWISAWVGQAYVASLWGTDAAALFEHAFESSNGSAMESSYGFADTVYHGLASGQLHEQTAAITPVFALEKLTEKRLNDALSLNLMGLLLERLGQYGRASESFASAILALETQIEEGKISQEEGENRLTKVHSNLGRVLCANGDFEGAISSCSVTDASSVYAHLNAGIAYYFMDRLPESLNMFEMALNATQDDISLRQDVVVLLSKVLWALGGDEQRTVAKDQLFASITDNPDYLPAIFSLCVMGMLQDDATLTAAALQELAKVSISIAYDSDKEQHISWLFYKFHQLQGDGLQATRALMKSVHQTPWLALVWARLSKHLVQLNDPKMNTMTSSTLVINKQKSRTANSQSEAYQYAAISAKDKKLAQKAVLTAPWRLSAWKTL</sequence>
<keyword evidence="1" id="KW-0677">Repeat</keyword>
<feature type="repeat" description="TPR" evidence="3">
    <location>
        <begin position="418"/>
        <end position="451"/>
    </location>
</feature>
<dbReference type="PROSITE" id="PS50005">
    <property type="entry name" value="TPR"/>
    <property type="match status" value="6"/>
</dbReference>
<evidence type="ECO:0000256" key="3">
    <source>
        <dbReference type="PROSITE-ProRule" id="PRU00339"/>
    </source>
</evidence>
<dbReference type="PROSITE" id="PS50293">
    <property type="entry name" value="TPR_REGION"/>
    <property type="match status" value="1"/>
</dbReference>
<dbReference type="InterPro" id="IPR039226">
    <property type="entry name" value="Ski3/TTC37"/>
</dbReference>
<keyword evidence="2 3" id="KW-0802">TPR repeat</keyword>
<keyword evidence="5" id="KW-1185">Reference proteome</keyword>
<evidence type="ECO:0000313" key="4">
    <source>
        <dbReference type="EMBL" id="CEP11408.1"/>
    </source>
</evidence>
<feature type="repeat" description="TPR" evidence="3">
    <location>
        <begin position="37"/>
        <end position="70"/>
    </location>
</feature>
<dbReference type="Pfam" id="PF13432">
    <property type="entry name" value="TPR_16"/>
    <property type="match status" value="1"/>
</dbReference>
<reference evidence="4 5" key="1">
    <citation type="submission" date="2014-09" db="EMBL/GenBank/DDBJ databases">
        <authorList>
            <person name="Ellenberger Sabrina"/>
        </authorList>
    </citation>
    <scope>NUCLEOTIDE SEQUENCE [LARGE SCALE GENOMIC DNA]</scope>
    <source>
        <strain evidence="4 5">CBS 412.66</strain>
    </source>
</reference>
<proteinExistence type="predicted"/>
<evidence type="ECO:0000313" key="5">
    <source>
        <dbReference type="Proteomes" id="UP000054107"/>
    </source>
</evidence>
<gene>
    <name evidence="4" type="primary">PARPA_05244.1 scaffold 16736</name>
</gene>